<dbReference type="PANTHER" id="PTHR11926">
    <property type="entry name" value="GLUCOSYL/GLUCURONOSYL TRANSFERASES"/>
    <property type="match status" value="1"/>
</dbReference>
<dbReference type="AlphaFoldDB" id="A0A199VN40"/>
<dbReference type="GO" id="GO:0080044">
    <property type="term" value="F:quercetin 7-O-glucosyltransferase activity"/>
    <property type="evidence" value="ECO:0007669"/>
    <property type="project" value="TreeGrafter"/>
</dbReference>
<dbReference type="STRING" id="4615.A0A199VN40"/>
<comment type="similarity">
    <text evidence="1">Belongs to the UDP-glycosyltransferase family.</text>
</comment>
<accession>A0A199VN40</accession>
<reference evidence="2 3" key="1">
    <citation type="journal article" date="2016" name="DNA Res.">
        <title>The draft genome of MD-2 pineapple using hybrid error correction of long reads.</title>
        <authorList>
            <person name="Redwan R.M."/>
            <person name="Saidin A."/>
            <person name="Kumar S.V."/>
        </authorList>
    </citation>
    <scope>NUCLEOTIDE SEQUENCE [LARGE SCALE GENOMIC DNA]</scope>
    <source>
        <strain evidence="3">cv. MD2</strain>
        <tissue evidence="2">Leaf</tissue>
    </source>
</reference>
<dbReference type="PANTHER" id="PTHR11926:SF1498">
    <property type="entry name" value="GLYCOSYLTRANSFERASE"/>
    <property type="match status" value="1"/>
</dbReference>
<sequence length="267" mass="30225">MLAVRAELQAELLNKIGYLDTCIDRIPGKKGICLKHLPSFIRTTDPRAVSLSMEIELAKTCSRASDEAYALDPFESYDCIEWLNNQKNVSVIYVSFGSTISITSQDLTELAWRLAESNFAFMRIIRPSLVEGGVEAFLRSSSRKLKKSVSSLVGADKRKCSLILLLFDVQEHLQLRAAMVCRPRYADECANCFLARKKWRAGIEMDQEEKRENDREVVSVVMEVKKKKMKGKGMRESAIRWKEMAQEAAMCGGSSYDKHGEVTRGHE</sequence>
<protein>
    <submittedName>
        <fullName evidence="2">UDP-glycosyltransferase 85A8</fullName>
    </submittedName>
</protein>
<organism evidence="2 3">
    <name type="scientific">Ananas comosus</name>
    <name type="common">Pineapple</name>
    <name type="synonym">Ananas ananas</name>
    <dbReference type="NCBI Taxonomy" id="4615"/>
    <lineage>
        <taxon>Eukaryota</taxon>
        <taxon>Viridiplantae</taxon>
        <taxon>Streptophyta</taxon>
        <taxon>Embryophyta</taxon>
        <taxon>Tracheophyta</taxon>
        <taxon>Spermatophyta</taxon>
        <taxon>Magnoliopsida</taxon>
        <taxon>Liliopsida</taxon>
        <taxon>Poales</taxon>
        <taxon>Bromeliaceae</taxon>
        <taxon>Bromelioideae</taxon>
        <taxon>Ananas</taxon>
    </lineage>
</organism>
<keyword evidence="2" id="KW-0808">Transferase</keyword>
<evidence type="ECO:0000313" key="2">
    <source>
        <dbReference type="EMBL" id="OAY78130.1"/>
    </source>
</evidence>
<name>A0A199VN40_ANACO</name>
<gene>
    <name evidence="2" type="ORF">ACMD2_06984</name>
</gene>
<dbReference type="GO" id="GO:0080043">
    <property type="term" value="F:quercetin 3-O-glucosyltransferase activity"/>
    <property type="evidence" value="ECO:0007669"/>
    <property type="project" value="TreeGrafter"/>
</dbReference>
<dbReference type="EMBL" id="LSRQ01001366">
    <property type="protein sequence ID" value="OAY78130.1"/>
    <property type="molecule type" value="Genomic_DNA"/>
</dbReference>
<comment type="caution">
    <text evidence="2">The sequence shown here is derived from an EMBL/GenBank/DDBJ whole genome shotgun (WGS) entry which is preliminary data.</text>
</comment>
<evidence type="ECO:0000313" key="3">
    <source>
        <dbReference type="Proteomes" id="UP000092600"/>
    </source>
</evidence>
<evidence type="ECO:0000256" key="1">
    <source>
        <dbReference type="ARBA" id="ARBA00009995"/>
    </source>
</evidence>
<dbReference type="Gene3D" id="3.40.50.2000">
    <property type="entry name" value="Glycogen Phosphorylase B"/>
    <property type="match status" value="3"/>
</dbReference>
<proteinExistence type="inferred from homology"/>
<dbReference type="SUPFAM" id="SSF53756">
    <property type="entry name" value="UDP-Glycosyltransferase/glycogen phosphorylase"/>
    <property type="match status" value="1"/>
</dbReference>
<dbReference type="Proteomes" id="UP000092600">
    <property type="component" value="Unassembled WGS sequence"/>
</dbReference>